<feature type="region of interest" description="Disordered" evidence="5">
    <location>
        <begin position="1"/>
        <end position="30"/>
    </location>
</feature>
<name>A0A0G1PGV3_9BACT</name>
<gene>
    <name evidence="6" type="ORF">UX45_C0024G0002</name>
</gene>
<dbReference type="GO" id="GO:0022625">
    <property type="term" value="C:cytosolic large ribosomal subunit"/>
    <property type="evidence" value="ECO:0007669"/>
    <property type="project" value="TreeGrafter"/>
</dbReference>
<reference evidence="6 7" key="1">
    <citation type="journal article" date="2015" name="Nature">
        <title>rRNA introns, odd ribosomes, and small enigmatic genomes across a large radiation of phyla.</title>
        <authorList>
            <person name="Brown C.T."/>
            <person name="Hug L.A."/>
            <person name="Thomas B.C."/>
            <person name="Sharon I."/>
            <person name="Castelle C.J."/>
            <person name="Singh A."/>
            <person name="Wilkins M.J."/>
            <person name="Williams K.H."/>
            <person name="Banfield J.F."/>
        </authorList>
    </citation>
    <scope>NUCLEOTIDE SEQUENCE [LARGE SCALE GENOMIC DNA]</scope>
</reference>
<evidence type="ECO:0000313" key="7">
    <source>
        <dbReference type="Proteomes" id="UP000034705"/>
    </source>
</evidence>
<dbReference type="Proteomes" id="UP000034705">
    <property type="component" value="Unassembled WGS sequence"/>
</dbReference>
<dbReference type="PANTHER" id="PTHR15680">
    <property type="entry name" value="RIBOSOMAL PROTEIN L19"/>
    <property type="match status" value="1"/>
</dbReference>
<dbReference type="Gene3D" id="2.30.30.790">
    <property type="match status" value="1"/>
</dbReference>
<dbReference type="GO" id="GO:0006412">
    <property type="term" value="P:translation"/>
    <property type="evidence" value="ECO:0007669"/>
    <property type="project" value="InterPro"/>
</dbReference>
<evidence type="ECO:0000256" key="3">
    <source>
        <dbReference type="ARBA" id="ARBA00023274"/>
    </source>
</evidence>
<accession>A0A0G1PGV3</accession>
<dbReference type="Pfam" id="PF01245">
    <property type="entry name" value="Ribosomal_L19"/>
    <property type="match status" value="1"/>
</dbReference>
<dbReference type="GO" id="GO:0003735">
    <property type="term" value="F:structural constituent of ribosome"/>
    <property type="evidence" value="ECO:0007669"/>
    <property type="project" value="InterPro"/>
</dbReference>
<keyword evidence="3 4" id="KW-0687">Ribonucleoprotein</keyword>
<dbReference type="PRINTS" id="PR00061">
    <property type="entry name" value="RIBOSOMALL19"/>
</dbReference>
<comment type="function">
    <text evidence="4">This protein is located at the 30S-50S ribosomal subunit interface and may play a role in the structure and function of the aminoacyl-tRNA binding site.</text>
</comment>
<evidence type="ECO:0000256" key="5">
    <source>
        <dbReference type="SAM" id="MobiDB-lite"/>
    </source>
</evidence>
<protein>
    <recommendedName>
        <fullName evidence="4">50S ribosomal protein L19</fullName>
    </recommendedName>
</protein>
<sequence length="147" mass="16841">MSDEQTKDEVLSTEEAPVVEEATPSLPPEQEEIAVETKEIKKEDLKPGMTICIHERIKDVSAKGEERERIQIFQGMIIAMRGGSISRTMTVRKVTGGFGVEKIYPLHSPVIIKLELVKQAKTRRAKLSYLKDLRCRFKRKLKETWTE</sequence>
<dbReference type="InterPro" id="IPR038657">
    <property type="entry name" value="Ribosomal_bL19_sf"/>
</dbReference>
<proteinExistence type="inferred from homology"/>
<dbReference type="EMBL" id="LCMG01000024">
    <property type="protein sequence ID" value="KKU32001.1"/>
    <property type="molecule type" value="Genomic_DNA"/>
</dbReference>
<keyword evidence="2 6" id="KW-0689">Ribosomal protein</keyword>
<evidence type="ECO:0000256" key="1">
    <source>
        <dbReference type="ARBA" id="ARBA00005781"/>
    </source>
</evidence>
<dbReference type="InterPro" id="IPR001857">
    <property type="entry name" value="Ribosomal_bL19"/>
</dbReference>
<evidence type="ECO:0000256" key="2">
    <source>
        <dbReference type="ARBA" id="ARBA00022980"/>
    </source>
</evidence>
<dbReference type="InterPro" id="IPR008991">
    <property type="entry name" value="Translation_prot_SH3-like_sf"/>
</dbReference>
<feature type="compositionally biased region" description="Basic and acidic residues" evidence="5">
    <location>
        <begin position="1"/>
        <end position="10"/>
    </location>
</feature>
<dbReference type="SUPFAM" id="SSF50104">
    <property type="entry name" value="Translation proteins SH3-like domain"/>
    <property type="match status" value="1"/>
</dbReference>
<dbReference type="PROSITE" id="PS01015">
    <property type="entry name" value="RIBOSOMAL_L19"/>
    <property type="match status" value="1"/>
</dbReference>
<organism evidence="6 7">
    <name type="scientific">Candidatus Uhrbacteria bacterium GW2011_GWF2_46_218</name>
    <dbReference type="NCBI Taxonomy" id="1619001"/>
    <lineage>
        <taxon>Bacteria</taxon>
        <taxon>Candidatus Uhriibacteriota</taxon>
    </lineage>
</organism>
<dbReference type="PANTHER" id="PTHR15680:SF9">
    <property type="entry name" value="LARGE RIBOSOMAL SUBUNIT PROTEIN BL19M"/>
    <property type="match status" value="1"/>
</dbReference>
<evidence type="ECO:0000313" key="6">
    <source>
        <dbReference type="EMBL" id="KKU32001.1"/>
    </source>
</evidence>
<evidence type="ECO:0000256" key="4">
    <source>
        <dbReference type="RuleBase" id="RU000559"/>
    </source>
</evidence>
<comment type="caution">
    <text evidence="6">The sequence shown here is derived from an EMBL/GenBank/DDBJ whole genome shotgun (WGS) entry which is preliminary data.</text>
</comment>
<comment type="similarity">
    <text evidence="1 4">Belongs to the bacterial ribosomal protein bL19 family.</text>
</comment>
<dbReference type="InterPro" id="IPR018257">
    <property type="entry name" value="Ribosomal_bL19_CS"/>
</dbReference>
<dbReference type="NCBIfam" id="TIGR01024">
    <property type="entry name" value="rplS_bact"/>
    <property type="match status" value="1"/>
</dbReference>
<dbReference type="AlphaFoldDB" id="A0A0G1PGV3"/>